<dbReference type="GO" id="GO:1902201">
    <property type="term" value="P:negative regulation of bacterial-type flagellum-dependent cell motility"/>
    <property type="evidence" value="ECO:0007669"/>
    <property type="project" value="TreeGrafter"/>
</dbReference>
<dbReference type="RefSeq" id="WP_146408565.1">
    <property type="nucleotide sequence ID" value="NZ_SJPU01000002.1"/>
</dbReference>
<evidence type="ECO:0000256" key="3">
    <source>
        <dbReference type="ARBA" id="ARBA00005201"/>
    </source>
</evidence>
<keyword evidence="15" id="KW-0067">ATP-binding</keyword>
<comment type="pathway">
    <text evidence="2">Cofactor biosynthesis; FAD biosynthesis; FAD from FMN: step 1/1.</text>
</comment>
<dbReference type="GO" id="GO:0052621">
    <property type="term" value="F:diguanylate cyclase activity"/>
    <property type="evidence" value="ECO:0007669"/>
    <property type="project" value="UniProtKB-EC"/>
</dbReference>
<dbReference type="InterPro" id="IPR050469">
    <property type="entry name" value="Diguanylate_Cyclase"/>
</dbReference>
<dbReference type="GO" id="GO:0005524">
    <property type="term" value="F:ATP binding"/>
    <property type="evidence" value="ECO:0007669"/>
    <property type="project" value="UniProtKB-KW"/>
</dbReference>
<evidence type="ECO:0000256" key="11">
    <source>
        <dbReference type="ARBA" id="ARBA00022679"/>
    </source>
</evidence>
<evidence type="ECO:0000256" key="1">
    <source>
        <dbReference type="ARBA" id="ARBA00002121"/>
    </source>
</evidence>
<dbReference type="SUPFAM" id="SSF82114">
    <property type="entry name" value="Riboflavin kinase-like"/>
    <property type="match status" value="1"/>
</dbReference>
<evidence type="ECO:0000256" key="20">
    <source>
        <dbReference type="SAM" id="Phobius"/>
    </source>
</evidence>
<keyword evidence="14" id="KW-0274">FAD</keyword>
<evidence type="ECO:0000256" key="9">
    <source>
        <dbReference type="ARBA" id="ARBA00022630"/>
    </source>
</evidence>
<dbReference type="Gene3D" id="3.40.50.620">
    <property type="entry name" value="HUPs"/>
    <property type="match status" value="1"/>
</dbReference>
<keyword evidence="20" id="KW-1133">Transmembrane helix</keyword>
<evidence type="ECO:0000256" key="19">
    <source>
        <dbReference type="ARBA" id="ARBA00049494"/>
    </source>
</evidence>
<comment type="similarity">
    <text evidence="4">Belongs to the RibF family.</text>
</comment>
<evidence type="ECO:0000256" key="4">
    <source>
        <dbReference type="ARBA" id="ARBA00010214"/>
    </source>
</evidence>
<keyword evidence="20" id="KW-0472">Membrane</keyword>
<evidence type="ECO:0000256" key="13">
    <source>
        <dbReference type="ARBA" id="ARBA00022741"/>
    </source>
</evidence>
<dbReference type="EC" id="2.7.7.65" evidence="7"/>
<evidence type="ECO:0000256" key="2">
    <source>
        <dbReference type="ARBA" id="ARBA00004726"/>
    </source>
</evidence>
<keyword evidence="23" id="KW-1185">Reference proteome</keyword>
<reference evidence="22 23" key="1">
    <citation type="journal article" date="2020" name="Antonie Van Leeuwenhoek">
        <title>Rhodopirellula heiligendammensis sp. nov., Rhodopirellula pilleata sp. nov., and Rhodopirellula solitaria sp. nov. isolated from natural or artificial marine surfaces in Northern Germany and California, USA, and emended description of the genus Rhodopirellula.</title>
        <authorList>
            <person name="Kallscheuer N."/>
            <person name="Wiegand S."/>
            <person name="Jogler M."/>
            <person name="Boedeker C."/>
            <person name="Peeters S.H."/>
            <person name="Rast P."/>
            <person name="Heuer A."/>
            <person name="Jetten M.S.M."/>
            <person name="Rohde M."/>
            <person name="Jogler C."/>
        </authorList>
    </citation>
    <scope>NUCLEOTIDE SEQUENCE [LARGE SCALE GENOMIC DNA]</scope>
    <source>
        <strain evidence="22 23">Poly21</strain>
    </source>
</reference>
<dbReference type="EMBL" id="SJPU01000002">
    <property type="protein sequence ID" value="TWU17058.1"/>
    <property type="molecule type" value="Genomic_DNA"/>
</dbReference>
<evidence type="ECO:0000256" key="15">
    <source>
        <dbReference type="ARBA" id="ARBA00022840"/>
    </source>
</evidence>
<dbReference type="InterPro" id="IPR029787">
    <property type="entry name" value="Nucleotide_cyclase"/>
</dbReference>
<dbReference type="EC" id="2.7.7.2" evidence="6"/>
<dbReference type="InterPro" id="IPR043128">
    <property type="entry name" value="Rev_trsase/Diguanyl_cyclase"/>
</dbReference>
<dbReference type="Pfam" id="PF01687">
    <property type="entry name" value="Flavokinase"/>
    <property type="match status" value="1"/>
</dbReference>
<organism evidence="22 23">
    <name type="scientific">Allorhodopirellula heiligendammensis</name>
    <dbReference type="NCBI Taxonomy" id="2714739"/>
    <lineage>
        <taxon>Bacteria</taxon>
        <taxon>Pseudomonadati</taxon>
        <taxon>Planctomycetota</taxon>
        <taxon>Planctomycetia</taxon>
        <taxon>Pirellulales</taxon>
        <taxon>Pirellulaceae</taxon>
        <taxon>Allorhodopirellula</taxon>
    </lineage>
</organism>
<dbReference type="NCBIfam" id="TIGR00254">
    <property type="entry name" value="GGDEF"/>
    <property type="match status" value="1"/>
</dbReference>
<evidence type="ECO:0000256" key="10">
    <source>
        <dbReference type="ARBA" id="ARBA00022643"/>
    </source>
</evidence>
<dbReference type="PANTHER" id="PTHR45138">
    <property type="entry name" value="REGULATORY COMPONENTS OF SENSORY TRANSDUCTION SYSTEM"/>
    <property type="match status" value="1"/>
</dbReference>
<comment type="catalytic activity">
    <reaction evidence="18">
        <text>riboflavin + ATP = FMN + ADP + H(+)</text>
        <dbReference type="Rhea" id="RHEA:14357"/>
        <dbReference type="ChEBI" id="CHEBI:15378"/>
        <dbReference type="ChEBI" id="CHEBI:30616"/>
        <dbReference type="ChEBI" id="CHEBI:57986"/>
        <dbReference type="ChEBI" id="CHEBI:58210"/>
        <dbReference type="ChEBI" id="CHEBI:456216"/>
        <dbReference type="EC" id="2.7.1.26"/>
    </reaction>
</comment>
<dbReference type="FunFam" id="3.30.70.270:FF:000001">
    <property type="entry name" value="Diguanylate cyclase domain protein"/>
    <property type="match status" value="1"/>
</dbReference>
<dbReference type="InterPro" id="IPR015865">
    <property type="entry name" value="Riboflavin_kinase_bac/euk"/>
</dbReference>
<dbReference type="Gene3D" id="2.40.30.30">
    <property type="entry name" value="Riboflavin kinase-like"/>
    <property type="match status" value="1"/>
</dbReference>
<dbReference type="Proteomes" id="UP000319908">
    <property type="component" value="Unassembled WGS sequence"/>
</dbReference>
<dbReference type="PROSITE" id="PS50887">
    <property type="entry name" value="GGDEF"/>
    <property type="match status" value="1"/>
</dbReference>
<evidence type="ECO:0000256" key="5">
    <source>
        <dbReference type="ARBA" id="ARBA00012105"/>
    </source>
</evidence>
<dbReference type="NCBIfam" id="NF004160">
    <property type="entry name" value="PRK05627.1-3"/>
    <property type="match status" value="1"/>
</dbReference>
<dbReference type="InterPro" id="IPR023465">
    <property type="entry name" value="Riboflavin_kinase_dom_sf"/>
</dbReference>
<dbReference type="AlphaFoldDB" id="A0A5C6BYY3"/>
<keyword evidence="10" id="KW-0288">FMN</keyword>
<comment type="function">
    <text evidence="1">Catalyzes the phosphorylation of riboflavin to FMN followed by the adenylation of FMN to FAD.</text>
</comment>
<evidence type="ECO:0000256" key="6">
    <source>
        <dbReference type="ARBA" id="ARBA00012393"/>
    </source>
</evidence>
<comment type="catalytic activity">
    <reaction evidence="17">
        <text>2 GTP = 3',3'-c-di-GMP + 2 diphosphate</text>
        <dbReference type="Rhea" id="RHEA:24898"/>
        <dbReference type="ChEBI" id="CHEBI:33019"/>
        <dbReference type="ChEBI" id="CHEBI:37565"/>
        <dbReference type="ChEBI" id="CHEBI:58805"/>
        <dbReference type="EC" id="2.7.7.65"/>
    </reaction>
</comment>
<dbReference type="EC" id="2.7.1.26" evidence="5"/>
<keyword evidence="20" id="KW-0812">Transmembrane</keyword>
<dbReference type="Pfam" id="PF06574">
    <property type="entry name" value="FAD_syn"/>
    <property type="match status" value="1"/>
</dbReference>
<comment type="pathway">
    <text evidence="3">Cofactor biosynthesis; FMN biosynthesis; FMN from riboflavin (ATP route): step 1/1.</text>
</comment>
<dbReference type="SMART" id="SM00904">
    <property type="entry name" value="Flavokinase"/>
    <property type="match status" value="1"/>
</dbReference>
<dbReference type="InterPro" id="IPR014729">
    <property type="entry name" value="Rossmann-like_a/b/a_fold"/>
</dbReference>
<dbReference type="InterPro" id="IPR000160">
    <property type="entry name" value="GGDEF_dom"/>
</dbReference>
<evidence type="ECO:0000256" key="14">
    <source>
        <dbReference type="ARBA" id="ARBA00022827"/>
    </source>
</evidence>
<evidence type="ECO:0000313" key="23">
    <source>
        <dbReference type="Proteomes" id="UP000319908"/>
    </source>
</evidence>
<protein>
    <recommendedName>
        <fullName evidence="8">Bifunctional riboflavin kinase/FMN adenylyltransferase</fullName>
        <ecNumber evidence="5">2.7.1.26</ecNumber>
        <ecNumber evidence="6">2.7.7.2</ecNumber>
        <ecNumber evidence="7">2.7.7.65</ecNumber>
    </recommendedName>
    <alternativeName>
        <fullName evidence="16">Riboflavin biosynthesis protein RibF</fullName>
    </alternativeName>
</protein>
<dbReference type="PANTHER" id="PTHR45138:SF9">
    <property type="entry name" value="DIGUANYLATE CYCLASE DGCM-RELATED"/>
    <property type="match status" value="1"/>
</dbReference>
<dbReference type="Pfam" id="PF00990">
    <property type="entry name" value="GGDEF"/>
    <property type="match status" value="1"/>
</dbReference>
<evidence type="ECO:0000256" key="18">
    <source>
        <dbReference type="ARBA" id="ARBA00047880"/>
    </source>
</evidence>
<dbReference type="OrthoDB" id="9803667at2"/>
<evidence type="ECO:0000259" key="21">
    <source>
        <dbReference type="PROSITE" id="PS50887"/>
    </source>
</evidence>
<proteinExistence type="inferred from homology"/>
<dbReference type="GO" id="GO:0008531">
    <property type="term" value="F:riboflavin kinase activity"/>
    <property type="evidence" value="ECO:0007669"/>
    <property type="project" value="UniProtKB-EC"/>
</dbReference>
<gene>
    <name evidence="22" type="primary">ribF</name>
    <name evidence="22" type="ORF">Poly21_42670</name>
</gene>
<accession>A0A5C6BYY3</accession>
<evidence type="ECO:0000256" key="17">
    <source>
        <dbReference type="ARBA" id="ARBA00034247"/>
    </source>
</evidence>
<evidence type="ECO:0000256" key="16">
    <source>
        <dbReference type="ARBA" id="ARBA00032176"/>
    </source>
</evidence>
<feature type="domain" description="GGDEF" evidence="21">
    <location>
        <begin position="74"/>
        <end position="205"/>
    </location>
</feature>
<dbReference type="GO" id="GO:0006747">
    <property type="term" value="P:FAD biosynthetic process"/>
    <property type="evidence" value="ECO:0007669"/>
    <property type="project" value="UniProtKB-UniPathway"/>
</dbReference>
<evidence type="ECO:0000256" key="7">
    <source>
        <dbReference type="ARBA" id="ARBA00012528"/>
    </source>
</evidence>
<feature type="transmembrane region" description="Helical" evidence="20">
    <location>
        <begin position="6"/>
        <end position="30"/>
    </location>
</feature>
<keyword evidence="9" id="KW-0285">Flavoprotein</keyword>
<sequence length="583" mass="62752">MLNENAILLVVGVIVACLLSGGSFAMGLLLGRRTRRSENYLTEAHTDALTGLSNRRAFDKCLDALFQACHEEGNSFVLALVDVDHFKAINDSYGHPVGDIVLQRIASTLEGGCGNASMVARHGGDEFAILIVAPVEVAAARFNQLCKRISERPIEVGHAAIEVTISVGLSRCNTELSVEAVVRQADKALYLAKKRGRNQVCFDAALTESAPIGHTGNILRPKFENDTRLEMKPPCPAPILTCHLDELESVPEVQDRVKRGAVSIGNFDGVHAGHRELLARVRAAADRVGGPAVVVVLDPHPATVLRPHSAPARLTTIPRRAELMGELGIDALVVCPASLEFLNHTADEFFELLIANRLQAESVVEGPNFFFGRDRGGDINRLRVLCEQSGKSLEIVEPRMEEERMVSSSRIREAISAGQIRSANTMLQSTYQISGRVAAGAGRGRSLGFPTANLVEVATLIPGHGVYAAYVTGQGLPRAGLPRAGLSGEVLARQGSPAQGPAVGPLLAAVHVGPNPTFDDEQRTKVEVHCLDYDGDLYGQTVTVHWLDQLRGVEKFKSAETLAVQIQRDIATVRSLASQIQSR</sequence>
<dbReference type="GO" id="GO:0005886">
    <property type="term" value="C:plasma membrane"/>
    <property type="evidence" value="ECO:0007669"/>
    <property type="project" value="TreeGrafter"/>
</dbReference>
<dbReference type="GO" id="GO:0043709">
    <property type="term" value="P:cell adhesion involved in single-species biofilm formation"/>
    <property type="evidence" value="ECO:0007669"/>
    <property type="project" value="TreeGrafter"/>
</dbReference>
<dbReference type="GO" id="GO:0003919">
    <property type="term" value="F:FMN adenylyltransferase activity"/>
    <property type="evidence" value="ECO:0007669"/>
    <property type="project" value="UniProtKB-EC"/>
</dbReference>
<name>A0A5C6BYY3_9BACT</name>
<comment type="caution">
    <text evidence="22">The sequence shown here is derived from an EMBL/GenBank/DDBJ whole genome shotgun (WGS) entry which is preliminary data.</text>
</comment>
<comment type="catalytic activity">
    <reaction evidence="19">
        <text>FMN + ATP + H(+) = FAD + diphosphate</text>
        <dbReference type="Rhea" id="RHEA:17237"/>
        <dbReference type="ChEBI" id="CHEBI:15378"/>
        <dbReference type="ChEBI" id="CHEBI:30616"/>
        <dbReference type="ChEBI" id="CHEBI:33019"/>
        <dbReference type="ChEBI" id="CHEBI:57692"/>
        <dbReference type="ChEBI" id="CHEBI:58210"/>
        <dbReference type="EC" id="2.7.7.2"/>
    </reaction>
</comment>
<dbReference type="CDD" id="cd01949">
    <property type="entry name" value="GGDEF"/>
    <property type="match status" value="1"/>
</dbReference>
<dbReference type="GO" id="GO:0009231">
    <property type="term" value="P:riboflavin biosynthetic process"/>
    <property type="evidence" value="ECO:0007669"/>
    <property type="project" value="InterPro"/>
</dbReference>
<dbReference type="CDD" id="cd02064">
    <property type="entry name" value="FAD_synthetase_N"/>
    <property type="match status" value="1"/>
</dbReference>
<keyword evidence="13" id="KW-0547">Nucleotide-binding</keyword>
<dbReference type="SMART" id="SM00267">
    <property type="entry name" value="GGDEF"/>
    <property type="match status" value="1"/>
</dbReference>
<evidence type="ECO:0000313" key="22">
    <source>
        <dbReference type="EMBL" id="TWU17058.1"/>
    </source>
</evidence>
<dbReference type="UniPathway" id="UPA00277">
    <property type="reaction ID" value="UER00407"/>
</dbReference>
<dbReference type="Gene3D" id="3.30.70.270">
    <property type="match status" value="1"/>
</dbReference>
<evidence type="ECO:0000256" key="12">
    <source>
        <dbReference type="ARBA" id="ARBA00022695"/>
    </source>
</evidence>
<dbReference type="InterPro" id="IPR015864">
    <property type="entry name" value="FAD_synthase"/>
</dbReference>
<dbReference type="FunFam" id="3.40.50.620:FF:000021">
    <property type="entry name" value="Riboflavin biosynthesis protein"/>
    <property type="match status" value="1"/>
</dbReference>
<keyword evidence="12" id="KW-0548">Nucleotidyltransferase</keyword>
<dbReference type="SUPFAM" id="SSF55073">
    <property type="entry name" value="Nucleotide cyclase"/>
    <property type="match status" value="1"/>
</dbReference>
<dbReference type="SUPFAM" id="SSF52374">
    <property type="entry name" value="Nucleotidylyl transferase"/>
    <property type="match status" value="1"/>
</dbReference>
<evidence type="ECO:0000256" key="8">
    <source>
        <dbReference type="ARBA" id="ARBA00018483"/>
    </source>
</evidence>
<keyword evidence="11" id="KW-0808">Transferase</keyword>